<dbReference type="HOGENOM" id="CLU_167039_1_0_1"/>
<name>A0A0C3AJ62_9AGAM</name>
<proteinExistence type="predicted"/>
<reference evidence="2 3" key="1">
    <citation type="submission" date="2014-04" db="EMBL/GenBank/DDBJ databases">
        <authorList>
            <consortium name="DOE Joint Genome Institute"/>
            <person name="Kuo A."/>
            <person name="Kohler A."/>
            <person name="Nagy L.G."/>
            <person name="Floudas D."/>
            <person name="Copeland A."/>
            <person name="Barry K.W."/>
            <person name="Cichocki N."/>
            <person name="Veneault-Fourrey C."/>
            <person name="LaButti K."/>
            <person name="Lindquist E.A."/>
            <person name="Lipzen A."/>
            <person name="Lundell T."/>
            <person name="Morin E."/>
            <person name="Murat C."/>
            <person name="Sun H."/>
            <person name="Tunlid A."/>
            <person name="Henrissat B."/>
            <person name="Grigoriev I.V."/>
            <person name="Hibbett D.S."/>
            <person name="Martin F."/>
            <person name="Nordberg H.P."/>
            <person name="Cantor M.N."/>
            <person name="Hua S.X."/>
        </authorList>
    </citation>
    <scope>NUCLEOTIDE SEQUENCE [LARGE SCALE GENOMIC DNA]</scope>
    <source>
        <strain evidence="2 3">Foug A</strain>
    </source>
</reference>
<dbReference type="AlphaFoldDB" id="A0A0C3AJ62"/>
<sequence>MEFLHLSKDTLINWSLLPQVELVSDSEDDAEVAMAKVREQCQREEEVKRQEEEAKAEWWRQKEAEEARKAEEA</sequence>
<keyword evidence="3" id="KW-1185">Reference proteome</keyword>
<accession>A0A0C3AJ62</accession>
<protein>
    <submittedName>
        <fullName evidence="2">Uncharacterized protein</fullName>
    </submittedName>
</protein>
<dbReference type="Proteomes" id="UP000053989">
    <property type="component" value="Unassembled WGS sequence"/>
</dbReference>
<organism evidence="2 3">
    <name type="scientific">Scleroderma citrinum Foug A</name>
    <dbReference type="NCBI Taxonomy" id="1036808"/>
    <lineage>
        <taxon>Eukaryota</taxon>
        <taxon>Fungi</taxon>
        <taxon>Dikarya</taxon>
        <taxon>Basidiomycota</taxon>
        <taxon>Agaricomycotina</taxon>
        <taxon>Agaricomycetes</taxon>
        <taxon>Agaricomycetidae</taxon>
        <taxon>Boletales</taxon>
        <taxon>Sclerodermatineae</taxon>
        <taxon>Sclerodermataceae</taxon>
        <taxon>Scleroderma</taxon>
    </lineage>
</organism>
<evidence type="ECO:0000313" key="2">
    <source>
        <dbReference type="EMBL" id="KIM64937.1"/>
    </source>
</evidence>
<feature type="region of interest" description="Disordered" evidence="1">
    <location>
        <begin position="50"/>
        <end position="73"/>
    </location>
</feature>
<dbReference type="InParanoid" id="A0A0C3AJ62"/>
<evidence type="ECO:0000256" key="1">
    <source>
        <dbReference type="SAM" id="MobiDB-lite"/>
    </source>
</evidence>
<gene>
    <name evidence="2" type="ORF">SCLCIDRAFT_23034</name>
</gene>
<evidence type="ECO:0000313" key="3">
    <source>
        <dbReference type="Proteomes" id="UP000053989"/>
    </source>
</evidence>
<dbReference type="EMBL" id="KN822025">
    <property type="protein sequence ID" value="KIM64937.1"/>
    <property type="molecule type" value="Genomic_DNA"/>
</dbReference>
<reference evidence="3" key="2">
    <citation type="submission" date="2015-01" db="EMBL/GenBank/DDBJ databases">
        <title>Evolutionary Origins and Diversification of the Mycorrhizal Mutualists.</title>
        <authorList>
            <consortium name="DOE Joint Genome Institute"/>
            <consortium name="Mycorrhizal Genomics Consortium"/>
            <person name="Kohler A."/>
            <person name="Kuo A."/>
            <person name="Nagy L.G."/>
            <person name="Floudas D."/>
            <person name="Copeland A."/>
            <person name="Barry K.W."/>
            <person name="Cichocki N."/>
            <person name="Veneault-Fourrey C."/>
            <person name="LaButti K."/>
            <person name="Lindquist E.A."/>
            <person name="Lipzen A."/>
            <person name="Lundell T."/>
            <person name="Morin E."/>
            <person name="Murat C."/>
            <person name="Riley R."/>
            <person name="Ohm R."/>
            <person name="Sun H."/>
            <person name="Tunlid A."/>
            <person name="Henrissat B."/>
            <person name="Grigoriev I.V."/>
            <person name="Hibbett D.S."/>
            <person name="Martin F."/>
        </authorList>
    </citation>
    <scope>NUCLEOTIDE SEQUENCE [LARGE SCALE GENOMIC DNA]</scope>
    <source>
        <strain evidence="3">Foug A</strain>
    </source>
</reference>